<dbReference type="GO" id="GO:0006401">
    <property type="term" value="P:RNA catabolic process"/>
    <property type="evidence" value="ECO:0007669"/>
    <property type="project" value="InterPro"/>
</dbReference>
<gene>
    <name evidence="7" type="ORF">F8S09_13500</name>
    <name evidence="8" type="ORF">F8S09_13800</name>
</gene>
<dbReference type="GO" id="GO:0098795">
    <property type="term" value="P:global gene silencing by mRNA cleavage"/>
    <property type="evidence" value="ECO:0007669"/>
    <property type="project" value="TreeGrafter"/>
</dbReference>
<dbReference type="GO" id="GO:0016787">
    <property type="term" value="F:hydrolase activity"/>
    <property type="evidence" value="ECO:0007669"/>
    <property type="project" value="UniProtKB-KW"/>
</dbReference>
<dbReference type="PANTHER" id="PTHR38039:SF1">
    <property type="entry name" value="TOXIN YOEB"/>
    <property type="match status" value="1"/>
</dbReference>
<evidence type="ECO:0000313" key="7">
    <source>
        <dbReference type="EMBL" id="MPY67684.1"/>
    </source>
</evidence>
<evidence type="ECO:0000256" key="1">
    <source>
        <dbReference type="ARBA" id="ARBA00008172"/>
    </source>
</evidence>
<accession>A0A7X1NY75</accession>
<protein>
    <recommendedName>
        <fullName evidence="6">Putative mRNA interferase YoeB</fullName>
    </recommendedName>
</protein>
<keyword evidence="9" id="KW-1185">Reference proteome</keyword>
<dbReference type="NCBIfam" id="TIGR02116">
    <property type="entry name" value="toxin_Txe_YoeB"/>
    <property type="match status" value="1"/>
</dbReference>
<keyword evidence="5" id="KW-0378">Hydrolase</keyword>
<dbReference type="Gene3D" id="3.30.2310.20">
    <property type="entry name" value="RelE-like"/>
    <property type="match status" value="1"/>
</dbReference>
<evidence type="ECO:0000256" key="5">
    <source>
        <dbReference type="ARBA" id="ARBA00022801"/>
    </source>
</evidence>
<dbReference type="InterPro" id="IPR035093">
    <property type="entry name" value="RelE/ParE_toxin_dom_sf"/>
</dbReference>
<evidence type="ECO:0000256" key="2">
    <source>
        <dbReference type="ARBA" id="ARBA00022649"/>
    </source>
</evidence>
<dbReference type="RefSeq" id="WP_152872021.1">
    <property type="nucleotide sequence ID" value="NZ_WBSL01000008.1"/>
</dbReference>
<dbReference type="Proteomes" id="UP000484842">
    <property type="component" value="Unassembled WGS sequence"/>
</dbReference>
<comment type="caution">
    <text evidence="7">The sequence shown here is derived from an EMBL/GenBank/DDBJ whole genome shotgun (WGS) entry which is preliminary data.</text>
</comment>
<evidence type="ECO:0000256" key="4">
    <source>
        <dbReference type="ARBA" id="ARBA00022759"/>
    </source>
</evidence>
<evidence type="ECO:0000256" key="6">
    <source>
        <dbReference type="ARBA" id="ARBA00030388"/>
    </source>
</evidence>
<dbReference type="GO" id="GO:0004519">
    <property type="term" value="F:endonuclease activity"/>
    <property type="evidence" value="ECO:0007669"/>
    <property type="project" value="UniProtKB-KW"/>
</dbReference>
<dbReference type="AlphaFoldDB" id="A0A7X1NY75"/>
<evidence type="ECO:0000313" key="9">
    <source>
        <dbReference type="Proteomes" id="UP000484842"/>
    </source>
</evidence>
<evidence type="ECO:0000256" key="3">
    <source>
        <dbReference type="ARBA" id="ARBA00022722"/>
    </source>
</evidence>
<dbReference type="PANTHER" id="PTHR38039">
    <property type="entry name" value="TOXIN YOEB"/>
    <property type="match status" value="1"/>
</dbReference>
<keyword evidence="2" id="KW-1277">Toxin-antitoxin system</keyword>
<dbReference type="EMBL" id="WBSL01000008">
    <property type="protein sequence ID" value="MPY67684.1"/>
    <property type="molecule type" value="Genomic_DNA"/>
</dbReference>
<dbReference type="InterPro" id="IPR009614">
    <property type="entry name" value="YoeB_toxin"/>
</dbReference>
<proteinExistence type="inferred from homology"/>
<comment type="similarity">
    <text evidence="1">Belongs to the YoeB family.</text>
</comment>
<keyword evidence="3" id="KW-0540">Nuclease</keyword>
<dbReference type="Pfam" id="PF06769">
    <property type="entry name" value="YoeB_toxin"/>
    <property type="match status" value="1"/>
</dbReference>
<sequence>MRLVFSPEALEDSLFWQEQGGKTLGKINELIRATARDPFSGPGKPEPLRHQLQGWWSRRITLEHRLVYRVSGDDLLIASLRFHYED</sequence>
<evidence type="ECO:0000313" key="8">
    <source>
        <dbReference type="EMBL" id="MPY67740.1"/>
    </source>
</evidence>
<name>A0A7X1NY75_9DEIO</name>
<dbReference type="SUPFAM" id="SSF143011">
    <property type="entry name" value="RelE-like"/>
    <property type="match status" value="1"/>
</dbReference>
<organism evidence="7 9">
    <name type="scientific">Deinococcus terrestris</name>
    <dbReference type="NCBI Taxonomy" id="2651870"/>
    <lineage>
        <taxon>Bacteria</taxon>
        <taxon>Thermotogati</taxon>
        <taxon>Deinococcota</taxon>
        <taxon>Deinococci</taxon>
        <taxon>Deinococcales</taxon>
        <taxon>Deinococcaceae</taxon>
        <taxon>Deinococcus</taxon>
    </lineage>
</organism>
<dbReference type="EMBL" id="WBSL01000008">
    <property type="protein sequence ID" value="MPY67740.1"/>
    <property type="molecule type" value="Genomic_DNA"/>
</dbReference>
<keyword evidence="4" id="KW-0255">Endonuclease</keyword>
<reference evidence="7 9" key="1">
    <citation type="submission" date="2019-10" db="EMBL/GenBank/DDBJ databases">
        <title>Deinococcus sp. isolated from soil.</title>
        <authorList>
            <person name="Li Y."/>
            <person name="Wang J."/>
        </authorList>
    </citation>
    <scope>NUCLEOTIDE SEQUENCE [LARGE SCALE GENOMIC DNA]</scope>
    <source>
        <strain evidence="7 9">SDU3-2</strain>
    </source>
</reference>